<dbReference type="Pfam" id="PF00069">
    <property type="entry name" value="Pkinase"/>
    <property type="match status" value="1"/>
</dbReference>
<dbReference type="InterPro" id="IPR008271">
    <property type="entry name" value="Ser/Thr_kinase_AS"/>
</dbReference>
<dbReference type="Proteomes" id="UP000729402">
    <property type="component" value="Unassembled WGS sequence"/>
</dbReference>
<keyword evidence="5" id="KW-0418">Kinase</keyword>
<reference evidence="11" key="1">
    <citation type="journal article" date="2021" name="bioRxiv">
        <title>Whole Genome Assembly and Annotation of Northern Wild Rice, Zizania palustris L., Supports a Whole Genome Duplication in the Zizania Genus.</title>
        <authorList>
            <person name="Haas M."/>
            <person name="Kono T."/>
            <person name="Macchietto M."/>
            <person name="Millas R."/>
            <person name="McGilp L."/>
            <person name="Shao M."/>
            <person name="Duquette J."/>
            <person name="Hirsch C.N."/>
            <person name="Kimball J."/>
        </authorList>
    </citation>
    <scope>NUCLEOTIDE SEQUENCE</scope>
    <source>
        <tissue evidence="11">Fresh leaf tissue</tissue>
    </source>
</reference>
<evidence type="ECO:0000313" key="11">
    <source>
        <dbReference type="EMBL" id="KAG8090439.1"/>
    </source>
</evidence>
<dbReference type="PANTHER" id="PTHR27006:SF601">
    <property type="entry name" value="PROTEIN KINASE DOMAIN-CONTAINING PROTEIN"/>
    <property type="match status" value="1"/>
</dbReference>
<keyword evidence="2" id="KW-0723">Serine/threonine-protein kinase</keyword>
<evidence type="ECO:0000259" key="10">
    <source>
        <dbReference type="PROSITE" id="PS50011"/>
    </source>
</evidence>
<comment type="catalytic activity">
    <reaction evidence="8">
        <text>L-seryl-[protein] + ATP = O-phospho-L-seryl-[protein] + ADP + H(+)</text>
        <dbReference type="Rhea" id="RHEA:17989"/>
        <dbReference type="Rhea" id="RHEA-COMP:9863"/>
        <dbReference type="Rhea" id="RHEA-COMP:11604"/>
        <dbReference type="ChEBI" id="CHEBI:15378"/>
        <dbReference type="ChEBI" id="CHEBI:29999"/>
        <dbReference type="ChEBI" id="CHEBI:30616"/>
        <dbReference type="ChEBI" id="CHEBI:83421"/>
        <dbReference type="ChEBI" id="CHEBI:456216"/>
        <dbReference type="EC" id="2.7.11.1"/>
    </reaction>
</comment>
<dbReference type="FunFam" id="3.30.200.20:FF:000039">
    <property type="entry name" value="receptor-like protein kinase FERONIA"/>
    <property type="match status" value="1"/>
</dbReference>
<dbReference type="AlphaFoldDB" id="A0A8J5WK14"/>
<dbReference type="PROSITE" id="PS50011">
    <property type="entry name" value="PROTEIN_KINASE_DOM"/>
    <property type="match status" value="1"/>
</dbReference>
<feature type="domain" description="Protein kinase" evidence="10">
    <location>
        <begin position="254"/>
        <end position="564"/>
    </location>
</feature>
<dbReference type="Pfam" id="PF19584">
    <property type="entry name" value="MCAfunc"/>
    <property type="match status" value="1"/>
</dbReference>
<dbReference type="PROSITE" id="PS00107">
    <property type="entry name" value="PROTEIN_KINASE_ATP"/>
    <property type="match status" value="1"/>
</dbReference>
<accession>A0A8J5WK14</accession>
<evidence type="ECO:0000256" key="5">
    <source>
        <dbReference type="ARBA" id="ARBA00022777"/>
    </source>
</evidence>
<organism evidence="11 12">
    <name type="scientific">Zizania palustris</name>
    <name type="common">Northern wild rice</name>
    <dbReference type="NCBI Taxonomy" id="103762"/>
    <lineage>
        <taxon>Eukaryota</taxon>
        <taxon>Viridiplantae</taxon>
        <taxon>Streptophyta</taxon>
        <taxon>Embryophyta</taxon>
        <taxon>Tracheophyta</taxon>
        <taxon>Spermatophyta</taxon>
        <taxon>Magnoliopsida</taxon>
        <taxon>Liliopsida</taxon>
        <taxon>Poales</taxon>
        <taxon>Poaceae</taxon>
        <taxon>BOP clade</taxon>
        <taxon>Oryzoideae</taxon>
        <taxon>Oryzeae</taxon>
        <taxon>Zizaniinae</taxon>
        <taxon>Zizania</taxon>
    </lineage>
</organism>
<comment type="catalytic activity">
    <reaction evidence="7">
        <text>L-threonyl-[protein] + ATP = O-phospho-L-threonyl-[protein] + ADP + H(+)</text>
        <dbReference type="Rhea" id="RHEA:46608"/>
        <dbReference type="Rhea" id="RHEA-COMP:11060"/>
        <dbReference type="Rhea" id="RHEA-COMP:11605"/>
        <dbReference type="ChEBI" id="CHEBI:15378"/>
        <dbReference type="ChEBI" id="CHEBI:30013"/>
        <dbReference type="ChEBI" id="CHEBI:30616"/>
        <dbReference type="ChEBI" id="CHEBI:61977"/>
        <dbReference type="ChEBI" id="CHEBI:456216"/>
        <dbReference type="EC" id="2.7.11.1"/>
    </reaction>
</comment>
<dbReference type="InterPro" id="IPR059179">
    <property type="entry name" value="MLKL-like_MCAfunc"/>
</dbReference>
<name>A0A8J5WK14_ZIZPA</name>
<protein>
    <recommendedName>
        <fullName evidence="1">non-specific serine/threonine protein kinase</fullName>
        <ecNumber evidence="1">2.7.11.1</ecNumber>
    </recommendedName>
</protein>
<dbReference type="EC" id="2.7.11.1" evidence="1"/>
<evidence type="ECO:0000256" key="6">
    <source>
        <dbReference type="ARBA" id="ARBA00022840"/>
    </source>
</evidence>
<evidence type="ECO:0000256" key="2">
    <source>
        <dbReference type="ARBA" id="ARBA00022527"/>
    </source>
</evidence>
<reference evidence="11" key="2">
    <citation type="submission" date="2021-02" db="EMBL/GenBank/DDBJ databases">
        <authorList>
            <person name="Kimball J.A."/>
            <person name="Haas M.W."/>
            <person name="Macchietto M."/>
            <person name="Kono T."/>
            <person name="Duquette J."/>
            <person name="Shao M."/>
        </authorList>
    </citation>
    <scope>NUCLEOTIDE SEQUENCE</scope>
    <source>
        <tissue evidence="11">Fresh leaf tissue</tissue>
    </source>
</reference>
<dbReference type="CDD" id="cd21037">
    <property type="entry name" value="MLKL_NTD"/>
    <property type="match status" value="1"/>
</dbReference>
<dbReference type="GO" id="GO:0004674">
    <property type="term" value="F:protein serine/threonine kinase activity"/>
    <property type="evidence" value="ECO:0007669"/>
    <property type="project" value="UniProtKB-KW"/>
</dbReference>
<evidence type="ECO:0000256" key="4">
    <source>
        <dbReference type="ARBA" id="ARBA00022741"/>
    </source>
</evidence>
<dbReference type="SMART" id="SM00220">
    <property type="entry name" value="S_TKc"/>
    <property type="match status" value="1"/>
</dbReference>
<keyword evidence="6 9" id="KW-0067">ATP-binding</keyword>
<dbReference type="InterPro" id="IPR000719">
    <property type="entry name" value="Prot_kinase_dom"/>
</dbReference>
<keyword evidence="12" id="KW-1185">Reference proteome</keyword>
<evidence type="ECO:0000256" key="8">
    <source>
        <dbReference type="ARBA" id="ARBA00048679"/>
    </source>
</evidence>
<feature type="binding site" evidence="9">
    <location>
        <position position="282"/>
    </location>
    <ligand>
        <name>ATP</name>
        <dbReference type="ChEBI" id="CHEBI:30616"/>
    </ligand>
</feature>
<gene>
    <name evidence="11" type="ORF">GUJ93_ZPchr0011g27465</name>
</gene>
<dbReference type="PANTHER" id="PTHR27006">
    <property type="entry name" value="PROMASTIGOTE SURFACE ANTIGEN PROTEIN PSA"/>
    <property type="match status" value="1"/>
</dbReference>
<evidence type="ECO:0000313" key="12">
    <source>
        <dbReference type="Proteomes" id="UP000729402"/>
    </source>
</evidence>
<keyword evidence="4 9" id="KW-0547">Nucleotide-binding</keyword>
<dbReference type="OrthoDB" id="635774at2759"/>
<dbReference type="PROSITE" id="PS00108">
    <property type="entry name" value="PROTEIN_KINASE_ST"/>
    <property type="match status" value="1"/>
</dbReference>
<dbReference type="InterPro" id="IPR017441">
    <property type="entry name" value="Protein_kinase_ATP_BS"/>
</dbReference>
<dbReference type="GO" id="GO:0005524">
    <property type="term" value="F:ATP binding"/>
    <property type="evidence" value="ECO:0007669"/>
    <property type="project" value="UniProtKB-UniRule"/>
</dbReference>
<proteinExistence type="predicted"/>
<comment type="caution">
    <text evidence="11">The sequence shown here is derived from an EMBL/GenBank/DDBJ whole genome shotgun (WGS) entry which is preliminary data.</text>
</comment>
<evidence type="ECO:0000256" key="1">
    <source>
        <dbReference type="ARBA" id="ARBA00012513"/>
    </source>
</evidence>
<evidence type="ECO:0000256" key="3">
    <source>
        <dbReference type="ARBA" id="ARBA00022679"/>
    </source>
</evidence>
<evidence type="ECO:0000256" key="7">
    <source>
        <dbReference type="ARBA" id="ARBA00047899"/>
    </source>
</evidence>
<dbReference type="InterPro" id="IPR045766">
    <property type="entry name" value="MCAfunc"/>
</dbReference>
<dbReference type="FunFam" id="1.10.510.10:FF:001023">
    <property type="entry name" value="Os07g0541700 protein"/>
    <property type="match status" value="1"/>
</dbReference>
<dbReference type="EMBL" id="JAAALK010000081">
    <property type="protein sequence ID" value="KAG8090439.1"/>
    <property type="molecule type" value="Genomic_DNA"/>
</dbReference>
<evidence type="ECO:0000256" key="9">
    <source>
        <dbReference type="PROSITE-ProRule" id="PRU10141"/>
    </source>
</evidence>
<keyword evidence="3" id="KW-0808">Transferase</keyword>
<sequence length="573" mass="64630">MVLWDGLSQAATIAQLAGVDAYGLIKMIVDAAHTAKRNKETCRKLARRVQMIGDLLQQLESTELIQHPETRNPVEELEETLRHTYMVIASCQESSYLHSCFMAGKQADQLGEVQSDITFYLQLFPLVGFIDTTRSWERFMSRAHPFCTDITNELHTVHHSEHEISTDVIEATELGDQGVSQSPEVLEEKQIEQTEITSVNLEELVIVDDVGKGAGWRWYLKQILAPTKKKSRRSVIGKGTGLYMSQILAATNNFSETSFIGQGGFGCVYKGKLCNGVEIAVKRHDTSSCQAEAEFMTEIDVIPKLRQKNIIELLAFYSKGKEYIIVYEYASNGSLDSIFRDEKKRRLLDWSKRLRIIGGMADGLLYMHNHSIVHRDIKPGNILLDHEMNPKISDFGLAMKLAPNATAENIVRGTGGYMDPQYLCTGTVSDKTDVYSFGVVLLEIISGMRWFSWYHWRNRHSNMDSWSNSGNSGDLSSTWENLGVSFGLRRAGFLKFAVLKNRKRLRNLIDPSLVAKKHEPAQIRQCLKVAMLCLADRGEDRPSMSEVVAMLPTPKDRKVQAPLLSKTLFLTCH</sequence>